<comment type="caution">
    <text evidence="4">The sequence shown here is derived from an EMBL/GenBank/DDBJ whole genome shotgun (WGS) entry which is preliminary data.</text>
</comment>
<dbReference type="GO" id="GO:0006261">
    <property type="term" value="P:DNA-templated DNA replication"/>
    <property type="evidence" value="ECO:0007669"/>
    <property type="project" value="TreeGrafter"/>
</dbReference>
<dbReference type="InterPro" id="IPR050238">
    <property type="entry name" value="DNA_Rep/Repair_Clamp_Loader"/>
</dbReference>
<keyword evidence="2" id="KW-0548">Nucleotidyltransferase</keyword>
<dbReference type="AlphaFoldDB" id="A0A420EHT7"/>
<name>A0A420EHT7_9ALTE</name>
<dbReference type="InterPro" id="IPR027417">
    <property type="entry name" value="P-loop_NTPase"/>
</dbReference>
<keyword evidence="2" id="KW-0239">DNA-directed DNA polymerase</keyword>
<proteinExistence type="predicted"/>
<dbReference type="OrthoDB" id="9811073at2"/>
<evidence type="ECO:0000256" key="2">
    <source>
        <dbReference type="ARBA" id="ARBA00022932"/>
    </source>
</evidence>
<dbReference type="SUPFAM" id="SSF52540">
    <property type="entry name" value="P-loop containing nucleoside triphosphate hydrolases"/>
    <property type="match status" value="1"/>
</dbReference>
<dbReference type="PANTHER" id="PTHR11669">
    <property type="entry name" value="REPLICATION FACTOR C / DNA POLYMERASE III GAMMA-TAU SUBUNIT"/>
    <property type="match status" value="1"/>
</dbReference>
<gene>
    <name evidence="4" type="ORF">DBZ36_06675</name>
</gene>
<protein>
    <recommendedName>
        <fullName evidence="1">DNA-directed DNA polymerase</fullName>
        <ecNumber evidence="1">2.7.7.7</ecNumber>
    </recommendedName>
</protein>
<dbReference type="Pfam" id="PF13177">
    <property type="entry name" value="DNA_pol3_delta2"/>
    <property type="match status" value="1"/>
</dbReference>
<reference evidence="4 5" key="1">
    <citation type="submission" date="2018-09" db="EMBL/GenBank/DDBJ databases">
        <authorList>
            <person name="Wang Z."/>
        </authorList>
    </citation>
    <scope>NUCLEOTIDE SEQUENCE [LARGE SCALE GENOMIC DNA]</scope>
    <source>
        <strain evidence="4 5">ALS 81</strain>
    </source>
</reference>
<dbReference type="EMBL" id="RAQO01000004">
    <property type="protein sequence ID" value="RKF20126.1"/>
    <property type="molecule type" value="Genomic_DNA"/>
</dbReference>
<dbReference type="RefSeq" id="WP_120354130.1">
    <property type="nucleotide sequence ID" value="NZ_RAQO01000004.1"/>
</dbReference>
<dbReference type="Gene3D" id="3.40.50.300">
    <property type="entry name" value="P-loop containing nucleotide triphosphate hydrolases"/>
    <property type="match status" value="1"/>
</dbReference>
<evidence type="ECO:0000313" key="4">
    <source>
        <dbReference type="EMBL" id="RKF20126.1"/>
    </source>
</evidence>
<evidence type="ECO:0000256" key="1">
    <source>
        <dbReference type="ARBA" id="ARBA00012417"/>
    </source>
</evidence>
<keyword evidence="5" id="KW-1185">Reference proteome</keyword>
<sequence length="308" mass="34905">MIEPWLENLQSIAHSNIKQGRMPNALALRGDKGLGKQKLLLSLAQSLLCLSSKNGLPCGHCHSCELYIAGSHPEFRRLGQSDKAASIDDVRDLQQWLSSKPSISVAKVVYLGDLSTFSIAVANALLKSIEEPNTNSYFLAYDPRTQQLIATIQSRFQFWVVEGPNQQQCMQWLSDNKQGRSSQLPGFDLCYRLCRGAPYELLEFVRSGQQKQLQSLIEFWQANATNDIIKMLNDKSMPWAIDALILHEQSSLKSTLGNNNKAAQDKSQILMRRYQRLIEFKREFRISLGLNTEIQVLNLLQDMQELTC</sequence>
<keyword evidence="2" id="KW-0808">Transferase</keyword>
<dbReference type="Proteomes" id="UP000286482">
    <property type="component" value="Unassembled WGS sequence"/>
</dbReference>
<comment type="catalytic activity">
    <reaction evidence="3">
        <text>DNA(n) + a 2'-deoxyribonucleoside 5'-triphosphate = DNA(n+1) + diphosphate</text>
        <dbReference type="Rhea" id="RHEA:22508"/>
        <dbReference type="Rhea" id="RHEA-COMP:17339"/>
        <dbReference type="Rhea" id="RHEA-COMP:17340"/>
        <dbReference type="ChEBI" id="CHEBI:33019"/>
        <dbReference type="ChEBI" id="CHEBI:61560"/>
        <dbReference type="ChEBI" id="CHEBI:173112"/>
        <dbReference type="EC" id="2.7.7.7"/>
    </reaction>
</comment>
<dbReference type="GO" id="GO:0003887">
    <property type="term" value="F:DNA-directed DNA polymerase activity"/>
    <property type="evidence" value="ECO:0007669"/>
    <property type="project" value="UniProtKB-KW"/>
</dbReference>
<evidence type="ECO:0000256" key="3">
    <source>
        <dbReference type="ARBA" id="ARBA00049244"/>
    </source>
</evidence>
<organism evidence="4 5">
    <name type="scientific">Alginatibacterium sediminis</name>
    <dbReference type="NCBI Taxonomy" id="2164068"/>
    <lineage>
        <taxon>Bacteria</taxon>
        <taxon>Pseudomonadati</taxon>
        <taxon>Pseudomonadota</taxon>
        <taxon>Gammaproteobacteria</taxon>
        <taxon>Alteromonadales</taxon>
        <taxon>Alteromonadaceae</taxon>
        <taxon>Alginatibacterium</taxon>
    </lineage>
</organism>
<accession>A0A420EHT7</accession>
<evidence type="ECO:0000313" key="5">
    <source>
        <dbReference type="Proteomes" id="UP000286482"/>
    </source>
</evidence>
<dbReference type="GO" id="GO:0009360">
    <property type="term" value="C:DNA polymerase III complex"/>
    <property type="evidence" value="ECO:0007669"/>
    <property type="project" value="TreeGrafter"/>
</dbReference>
<dbReference type="EC" id="2.7.7.7" evidence="1"/>
<dbReference type="PANTHER" id="PTHR11669:SF8">
    <property type="entry name" value="DNA POLYMERASE III SUBUNIT DELTA"/>
    <property type="match status" value="1"/>
</dbReference>